<dbReference type="PRINTS" id="PR00986">
    <property type="entry name" value="TRNASYNTHVAL"/>
</dbReference>
<dbReference type="PROSITE" id="PS00178">
    <property type="entry name" value="AA_TRNA_LIGASE_I"/>
    <property type="match status" value="1"/>
</dbReference>
<dbReference type="GO" id="GO:0002161">
    <property type="term" value="F:aminoacyl-tRNA deacylase activity"/>
    <property type="evidence" value="ECO:0007669"/>
    <property type="project" value="InterPro"/>
</dbReference>
<evidence type="ECO:0000256" key="6">
    <source>
        <dbReference type="ARBA" id="ARBA00022840"/>
    </source>
</evidence>
<keyword evidence="9 12" id="KW-0030">Aminoacyl-tRNA synthetase</keyword>
<keyword evidence="6 12" id="KW-0067">ATP-binding</keyword>
<organism evidence="16 17">
    <name type="scientific">Vulcaniibacterium thermophilum</name>
    <dbReference type="NCBI Taxonomy" id="1169913"/>
    <lineage>
        <taxon>Bacteria</taxon>
        <taxon>Pseudomonadati</taxon>
        <taxon>Pseudomonadota</taxon>
        <taxon>Gammaproteobacteria</taxon>
        <taxon>Lysobacterales</taxon>
        <taxon>Lysobacteraceae</taxon>
        <taxon>Vulcaniibacterium</taxon>
    </lineage>
</organism>
<dbReference type="Gene3D" id="3.90.740.10">
    <property type="entry name" value="Valyl/Leucyl/Isoleucyl-tRNA synthetase, editing domain"/>
    <property type="match status" value="1"/>
</dbReference>
<feature type="short sequence motif" description="'HIGH' region" evidence="12">
    <location>
        <begin position="42"/>
        <end position="52"/>
    </location>
</feature>
<dbReference type="InterPro" id="IPR037118">
    <property type="entry name" value="Val-tRNA_synth_C_sf"/>
</dbReference>
<dbReference type="Gene3D" id="3.40.50.620">
    <property type="entry name" value="HUPs"/>
    <property type="match status" value="2"/>
</dbReference>
<dbReference type="Proteomes" id="UP000636453">
    <property type="component" value="Unassembled WGS sequence"/>
</dbReference>
<accession>A0A918Z7A3</accession>
<evidence type="ECO:0000256" key="12">
    <source>
        <dbReference type="HAMAP-Rule" id="MF_02004"/>
    </source>
</evidence>
<dbReference type="HAMAP" id="MF_02004">
    <property type="entry name" value="Val_tRNA_synth_type1"/>
    <property type="match status" value="1"/>
</dbReference>
<dbReference type="InterPro" id="IPR002303">
    <property type="entry name" value="Valyl-tRNA_ligase"/>
</dbReference>
<evidence type="ECO:0000256" key="3">
    <source>
        <dbReference type="ARBA" id="ARBA00022490"/>
    </source>
</evidence>
<keyword evidence="7 12" id="KW-0648">Protein biosynthesis</keyword>
<name>A0A918Z7A3_9GAMM</name>
<comment type="caution">
    <text evidence="16">The sequence shown here is derived from an EMBL/GenBank/DDBJ whole genome shotgun (WGS) entry which is preliminary data.</text>
</comment>
<evidence type="ECO:0000256" key="9">
    <source>
        <dbReference type="ARBA" id="ARBA00023146"/>
    </source>
</evidence>
<comment type="similarity">
    <text evidence="11 12">Belongs to the class-I aminoacyl-tRNA synthetase family. ValS type 1 subfamily.</text>
</comment>
<feature type="domain" description="Aminoacyl-tRNA synthetase class Ia" evidence="13">
    <location>
        <begin position="16"/>
        <end position="681"/>
    </location>
</feature>
<evidence type="ECO:0000256" key="8">
    <source>
        <dbReference type="ARBA" id="ARBA00023054"/>
    </source>
</evidence>
<keyword evidence="3 12" id="KW-0963">Cytoplasm</keyword>
<evidence type="ECO:0000313" key="17">
    <source>
        <dbReference type="Proteomes" id="UP000636453"/>
    </source>
</evidence>
<dbReference type="InterPro" id="IPR001412">
    <property type="entry name" value="aa-tRNA-synth_I_CS"/>
</dbReference>
<dbReference type="GO" id="GO:0005829">
    <property type="term" value="C:cytosol"/>
    <property type="evidence" value="ECO:0007669"/>
    <property type="project" value="TreeGrafter"/>
</dbReference>
<evidence type="ECO:0000256" key="10">
    <source>
        <dbReference type="ARBA" id="ARBA00047552"/>
    </source>
</evidence>
<sequence>MSLAPTYDPKSFETRIYQQWESSGVFKPRGEGEPYVILLPPPNVTGTLHMGHAFQHTLQDALIRYHRMRGFDALWQMGTDHAGIATEMVVSRNLALEGKGETRDSLGREAFVRKVWEWKQQSGDTIERQMRRLGTSGDWSRSTFTMDPMASQAVLEAFVRLYEEGLIYRGQRLVNWDPVLKTAISDLEVVNAEEDGFLWSIAYPLADGSGQLVVATTRPETMLGDVAVMVHPDDERYAHLVGRTVRLPLCEREIPVIADAYVDREFGTGVVKVTPAHDFNDYAVWKRHVETGVFDAIPNRGLINVFTPDAKIKASFFDDFRFAPVEGSQLAANPIVGKAIAEQIPARYHGLDRFEARRVILNDLEAAGLLVDTKPHKLQVPRGDRTSQVIEPFLTDQWFVRMDRLGKRGLELVEQGHVRFVPPNWINTYRHWMENIQDWCISRQLWWGHRIPAWYDIWGKETVALSRDDAYRKMTERVAEELGEQAQRRFERIAVGSKSDDVTLEAELTAAGFGKYALKQDKDVLETWFSSALWPFSTMGWPDADAMRERGFGRYVPSSVLVTGFDIIFFWVARMIMMTDHFTGQVPFRDVYITGLVRDKDGQKMSKSKGNILDPLDIIDGISADELVRKRTTGLMQPQMAAKIEKATRKEFPNGIAAHGADALRFTMAALAGPGRDIKFDLGRAEGYKNFCNKLWNATRFVLMNTEGFSARGTPQPVTDPERWILAQLARVSAEAAQHFAEYRFDLLAQALYEFAWNQFCDWFVELAKPALQGDDAAAADSTRHTLLHVLERLLCLLHPLIPFVTEELWQAVAPRLGIADTSIMLRAYPAADELPAADYAQAETDVEWLKAMVTALRRIRSELNVAPSKTIALLLADGDAADRARIERFAAQLRFLVRLEGIGWLADADAAPAAAAAVVGELKLFVPLEGLVDLAAERARLDKELKRVEAEIGKCRNKLASETFVQNAPEAVVEQERKRLADWSAQHAALAAQRARLG</sequence>
<evidence type="ECO:0000256" key="5">
    <source>
        <dbReference type="ARBA" id="ARBA00022741"/>
    </source>
</evidence>
<keyword evidence="8 12" id="KW-0175">Coiled coil</keyword>
<dbReference type="FunFam" id="3.40.50.620:FF:000032">
    <property type="entry name" value="Valine--tRNA ligase"/>
    <property type="match status" value="1"/>
</dbReference>
<protein>
    <recommendedName>
        <fullName evidence="12">Valine--tRNA ligase</fullName>
        <ecNumber evidence="12">6.1.1.9</ecNumber>
    </recommendedName>
    <alternativeName>
        <fullName evidence="12">Valyl-tRNA synthetase</fullName>
        <shortName evidence="12">ValRS</shortName>
    </alternativeName>
</protein>
<gene>
    <name evidence="12 16" type="primary">valS</name>
    <name evidence="16" type="ORF">GCM10007167_22370</name>
</gene>
<comment type="catalytic activity">
    <reaction evidence="10 12">
        <text>tRNA(Val) + L-valine + ATP = L-valyl-tRNA(Val) + AMP + diphosphate</text>
        <dbReference type="Rhea" id="RHEA:10704"/>
        <dbReference type="Rhea" id="RHEA-COMP:9672"/>
        <dbReference type="Rhea" id="RHEA-COMP:9708"/>
        <dbReference type="ChEBI" id="CHEBI:30616"/>
        <dbReference type="ChEBI" id="CHEBI:33019"/>
        <dbReference type="ChEBI" id="CHEBI:57762"/>
        <dbReference type="ChEBI" id="CHEBI:78442"/>
        <dbReference type="ChEBI" id="CHEBI:78537"/>
        <dbReference type="ChEBI" id="CHEBI:456215"/>
        <dbReference type="EC" id="6.1.1.9"/>
    </reaction>
</comment>
<comment type="function">
    <text evidence="12">Catalyzes the attachment of valine to tRNA(Val). As ValRS can inadvertently accommodate and process structurally similar amino acids such as threonine, to avoid such errors, it has a 'posttransfer' editing activity that hydrolyzes mischarged Thr-tRNA(Val) in a tRNA-dependent manner.</text>
</comment>
<reference evidence="16" key="1">
    <citation type="journal article" date="2014" name="Int. J. Syst. Evol. Microbiol.">
        <title>Complete genome sequence of Corynebacterium casei LMG S-19264T (=DSM 44701T), isolated from a smear-ripened cheese.</title>
        <authorList>
            <consortium name="US DOE Joint Genome Institute (JGI-PGF)"/>
            <person name="Walter F."/>
            <person name="Albersmeier A."/>
            <person name="Kalinowski J."/>
            <person name="Ruckert C."/>
        </authorList>
    </citation>
    <scope>NUCLEOTIDE SEQUENCE</scope>
    <source>
        <strain evidence="16">KCTC 32020</strain>
    </source>
</reference>
<dbReference type="InterPro" id="IPR033705">
    <property type="entry name" value="Anticodon_Ia_Val"/>
</dbReference>
<dbReference type="CDD" id="cd07962">
    <property type="entry name" value="Anticodon_Ia_Val"/>
    <property type="match status" value="1"/>
</dbReference>
<feature type="domain" description="Methionyl/Valyl/Leucyl/Isoleucyl-tRNA synthetase anticodon-binding" evidence="14">
    <location>
        <begin position="722"/>
        <end position="872"/>
    </location>
</feature>
<dbReference type="InterPro" id="IPR009008">
    <property type="entry name" value="Val/Leu/Ile-tRNA-synth_edit"/>
</dbReference>
<evidence type="ECO:0000256" key="2">
    <source>
        <dbReference type="ARBA" id="ARBA00011245"/>
    </source>
</evidence>
<evidence type="ECO:0000256" key="7">
    <source>
        <dbReference type="ARBA" id="ARBA00022917"/>
    </source>
</evidence>
<dbReference type="SUPFAM" id="SSF52374">
    <property type="entry name" value="Nucleotidylyl transferase"/>
    <property type="match status" value="1"/>
</dbReference>
<dbReference type="GO" id="GO:0005524">
    <property type="term" value="F:ATP binding"/>
    <property type="evidence" value="ECO:0007669"/>
    <property type="project" value="UniProtKB-UniRule"/>
</dbReference>
<comment type="subunit">
    <text evidence="2 12">Monomer.</text>
</comment>
<dbReference type="Gene3D" id="1.10.730.10">
    <property type="entry name" value="Isoleucyl-tRNA Synthetase, Domain 1"/>
    <property type="match status" value="1"/>
</dbReference>
<dbReference type="Pfam" id="PF00133">
    <property type="entry name" value="tRNA-synt_1"/>
    <property type="match status" value="1"/>
</dbReference>
<dbReference type="NCBIfam" id="TIGR00422">
    <property type="entry name" value="valS"/>
    <property type="match status" value="1"/>
</dbReference>
<dbReference type="AlphaFoldDB" id="A0A918Z7A3"/>
<dbReference type="PANTHER" id="PTHR11946">
    <property type="entry name" value="VALYL-TRNA SYNTHETASES"/>
    <property type="match status" value="1"/>
</dbReference>
<dbReference type="InterPro" id="IPR019499">
    <property type="entry name" value="Val-tRNA_synth_tRNA-bd"/>
</dbReference>
<keyword evidence="4 12" id="KW-0436">Ligase</keyword>
<reference evidence="16" key="2">
    <citation type="submission" date="2020-09" db="EMBL/GenBank/DDBJ databases">
        <authorList>
            <person name="Sun Q."/>
            <person name="Kim S."/>
        </authorList>
    </citation>
    <scope>NUCLEOTIDE SEQUENCE</scope>
    <source>
        <strain evidence="16">KCTC 32020</strain>
    </source>
</reference>
<dbReference type="SUPFAM" id="SSF47323">
    <property type="entry name" value="Anticodon-binding domain of a subclass of class I aminoacyl-tRNA synthetases"/>
    <property type="match status" value="1"/>
</dbReference>
<feature type="short sequence motif" description="'KMSKS' region" evidence="12">
    <location>
        <begin position="604"/>
        <end position="608"/>
    </location>
</feature>
<dbReference type="EMBL" id="BNCF01000013">
    <property type="protein sequence ID" value="GHE39833.1"/>
    <property type="molecule type" value="Genomic_DNA"/>
</dbReference>
<evidence type="ECO:0000313" key="16">
    <source>
        <dbReference type="EMBL" id="GHE39833.1"/>
    </source>
</evidence>
<dbReference type="PANTHER" id="PTHR11946:SF93">
    <property type="entry name" value="VALINE--TRNA LIGASE, CHLOROPLASTIC_MITOCHONDRIAL 2"/>
    <property type="match status" value="1"/>
</dbReference>
<feature type="domain" description="Valyl-tRNA synthetase tRNA-binding arm" evidence="15">
    <location>
        <begin position="934"/>
        <end position="999"/>
    </location>
</feature>
<evidence type="ECO:0000256" key="4">
    <source>
        <dbReference type="ARBA" id="ARBA00022598"/>
    </source>
</evidence>
<dbReference type="Pfam" id="PF10458">
    <property type="entry name" value="Val_tRNA-synt_C"/>
    <property type="match status" value="1"/>
</dbReference>
<dbReference type="NCBIfam" id="NF004349">
    <property type="entry name" value="PRK05729.1"/>
    <property type="match status" value="1"/>
</dbReference>
<keyword evidence="17" id="KW-1185">Reference proteome</keyword>
<feature type="binding site" evidence="12">
    <location>
        <position position="607"/>
    </location>
    <ligand>
        <name>ATP</name>
        <dbReference type="ChEBI" id="CHEBI:30616"/>
    </ligand>
</feature>
<feature type="coiled-coil region" evidence="12">
    <location>
        <begin position="932"/>
        <end position="994"/>
    </location>
</feature>
<evidence type="ECO:0000259" key="14">
    <source>
        <dbReference type="Pfam" id="PF08264"/>
    </source>
</evidence>
<dbReference type="GO" id="GO:0004832">
    <property type="term" value="F:valine-tRNA ligase activity"/>
    <property type="evidence" value="ECO:0007669"/>
    <property type="project" value="UniProtKB-UniRule"/>
</dbReference>
<dbReference type="SUPFAM" id="SSF46589">
    <property type="entry name" value="tRNA-binding arm"/>
    <property type="match status" value="1"/>
</dbReference>
<dbReference type="Pfam" id="PF08264">
    <property type="entry name" value="Anticodon_1"/>
    <property type="match status" value="1"/>
</dbReference>
<dbReference type="SUPFAM" id="SSF50677">
    <property type="entry name" value="ValRS/IleRS/LeuRS editing domain"/>
    <property type="match status" value="1"/>
</dbReference>
<evidence type="ECO:0000259" key="13">
    <source>
        <dbReference type="Pfam" id="PF00133"/>
    </source>
</evidence>
<dbReference type="OrthoDB" id="9810365at2"/>
<dbReference type="FunFam" id="1.10.287.380:FF:000001">
    <property type="entry name" value="Valine--tRNA ligase"/>
    <property type="match status" value="1"/>
</dbReference>
<dbReference type="InterPro" id="IPR014729">
    <property type="entry name" value="Rossmann-like_a/b/a_fold"/>
</dbReference>
<evidence type="ECO:0000256" key="11">
    <source>
        <dbReference type="ARBA" id="ARBA00060830"/>
    </source>
</evidence>
<comment type="domain">
    <text evidence="12">ValRS has two distinct active sites: one for aminoacylation and one for editing. The misactivated threonine is translocated from the active site to the editing site.</text>
</comment>
<proteinExistence type="inferred from homology"/>
<evidence type="ECO:0000256" key="1">
    <source>
        <dbReference type="ARBA" id="ARBA00004496"/>
    </source>
</evidence>
<dbReference type="InterPro" id="IPR010978">
    <property type="entry name" value="tRNA-bd_arm"/>
</dbReference>
<dbReference type="RefSeq" id="WP_146473373.1">
    <property type="nucleotide sequence ID" value="NZ_BNCF01000013.1"/>
</dbReference>
<dbReference type="InterPro" id="IPR013155">
    <property type="entry name" value="M/V/L/I-tRNA-synth_anticd-bd"/>
</dbReference>
<dbReference type="Gene3D" id="1.10.287.380">
    <property type="entry name" value="Valyl-tRNA synthetase, C-terminal domain"/>
    <property type="match status" value="1"/>
</dbReference>
<dbReference type="CDD" id="cd00817">
    <property type="entry name" value="ValRS_core"/>
    <property type="match status" value="1"/>
</dbReference>
<dbReference type="GO" id="GO:0006438">
    <property type="term" value="P:valyl-tRNA aminoacylation"/>
    <property type="evidence" value="ECO:0007669"/>
    <property type="project" value="UniProtKB-UniRule"/>
</dbReference>
<keyword evidence="5 12" id="KW-0547">Nucleotide-binding</keyword>
<dbReference type="EC" id="6.1.1.9" evidence="12"/>
<comment type="domain">
    <text evidence="12">The C-terminal coiled-coil domain is crucial for aminoacylation activity.</text>
</comment>
<dbReference type="InterPro" id="IPR009080">
    <property type="entry name" value="tRNAsynth_Ia_anticodon-bd"/>
</dbReference>
<comment type="subcellular location">
    <subcellularLocation>
        <location evidence="1 12">Cytoplasm</location>
    </subcellularLocation>
</comment>
<evidence type="ECO:0000259" key="15">
    <source>
        <dbReference type="Pfam" id="PF10458"/>
    </source>
</evidence>
<dbReference type="InterPro" id="IPR002300">
    <property type="entry name" value="aa-tRNA-synth_Ia"/>
</dbReference>